<dbReference type="Proteomes" id="UP000188637">
    <property type="component" value="Unassembled WGS sequence"/>
</dbReference>
<sequence>MMLFNPALIKKTLGFNTTTAKKFKYIKDSKLNEHLKLAFKQFAKNYPVIDLFSNKTLQNFGTFIIDISNETFILMSESSCLHFETINYTIWQNSFNICTALYSYKR</sequence>
<comment type="caution">
    <text evidence="1">The sequence shown here is derived from an EMBL/GenBank/DDBJ whole genome shotgun (WGS) entry which is preliminary data.</text>
</comment>
<proteinExistence type="predicted"/>
<name>A0ACC8XI11_9FIRM</name>
<dbReference type="EMBL" id="LJHD01000132">
    <property type="protein sequence ID" value="ONI43869.1"/>
    <property type="molecule type" value="Genomic_DNA"/>
</dbReference>
<evidence type="ECO:0000313" key="2">
    <source>
        <dbReference type="Proteomes" id="UP000188637"/>
    </source>
</evidence>
<accession>A0ACC8XI11</accession>
<gene>
    <name evidence="1" type="ORF">AN640_06085</name>
</gene>
<organism evidence="1 2">
    <name type="scientific">Candidatus Epulonipiscium fishelsonii</name>
    <dbReference type="NCBI Taxonomy" id="77094"/>
    <lineage>
        <taxon>Bacteria</taxon>
        <taxon>Bacillati</taxon>
        <taxon>Bacillota</taxon>
        <taxon>Clostridia</taxon>
        <taxon>Lachnospirales</taxon>
        <taxon>Lachnospiraceae</taxon>
        <taxon>Candidatus Epulonipiscium</taxon>
    </lineage>
</organism>
<reference evidence="1" key="1">
    <citation type="submission" date="2016-08" db="EMBL/GenBank/DDBJ databases">
        <authorList>
            <person name="Ngugi D.K."/>
            <person name="Miyake S."/>
            <person name="Stingl U."/>
        </authorList>
    </citation>
    <scope>NUCLEOTIDE SEQUENCE</scope>
    <source>
        <strain evidence="1">SCG-D08WGA-EpuloA1</strain>
    </source>
</reference>
<protein>
    <submittedName>
        <fullName evidence="1">Uncharacterized protein</fullName>
    </submittedName>
</protein>
<keyword evidence="2" id="KW-1185">Reference proteome</keyword>
<evidence type="ECO:0000313" key="1">
    <source>
        <dbReference type="EMBL" id="ONI43869.1"/>
    </source>
</evidence>